<reference evidence="2" key="1">
    <citation type="journal article" date="2019" name="BMC Genomics">
        <title>A new reference genome for Sorghum bicolor reveals high levels of sequence similarity between sweet and grain genotypes: implications for the genetics of sugar metabolism.</title>
        <authorList>
            <person name="Cooper E.A."/>
            <person name="Brenton Z.W."/>
            <person name="Flinn B.S."/>
            <person name="Jenkins J."/>
            <person name="Shu S."/>
            <person name="Flowers D."/>
            <person name="Luo F."/>
            <person name="Wang Y."/>
            <person name="Xia P."/>
            <person name="Barry K."/>
            <person name="Daum C."/>
            <person name="Lipzen A."/>
            <person name="Yoshinaga Y."/>
            <person name="Schmutz J."/>
            <person name="Saski C."/>
            <person name="Vermerris W."/>
            <person name="Kresovich S."/>
        </authorList>
    </citation>
    <scope>NUCLEOTIDE SEQUENCE</scope>
</reference>
<sequence length="72" mass="8457">MLSRIQLWLQHLFYIFFIACITYKIKKMLSSSIACSCIAMENICLKCVFIFTRIMLVHCIEKQIMIEKGFSA</sequence>
<name>A0A921U3K0_SORBI</name>
<keyword evidence="1" id="KW-0472">Membrane</keyword>
<gene>
    <name evidence="2" type="ORF">BDA96_09G023700</name>
</gene>
<protein>
    <submittedName>
        <fullName evidence="2">Uncharacterized protein</fullName>
    </submittedName>
</protein>
<dbReference type="EMBL" id="CM027688">
    <property type="protein sequence ID" value="KAG0516670.1"/>
    <property type="molecule type" value="Genomic_DNA"/>
</dbReference>
<keyword evidence="1" id="KW-1133">Transmembrane helix</keyword>
<organism evidence="2 3">
    <name type="scientific">Sorghum bicolor</name>
    <name type="common">Sorghum</name>
    <name type="synonym">Sorghum vulgare</name>
    <dbReference type="NCBI Taxonomy" id="4558"/>
    <lineage>
        <taxon>Eukaryota</taxon>
        <taxon>Viridiplantae</taxon>
        <taxon>Streptophyta</taxon>
        <taxon>Embryophyta</taxon>
        <taxon>Tracheophyta</taxon>
        <taxon>Spermatophyta</taxon>
        <taxon>Magnoliopsida</taxon>
        <taxon>Liliopsida</taxon>
        <taxon>Poales</taxon>
        <taxon>Poaceae</taxon>
        <taxon>PACMAD clade</taxon>
        <taxon>Panicoideae</taxon>
        <taxon>Andropogonodae</taxon>
        <taxon>Andropogoneae</taxon>
        <taxon>Sorghinae</taxon>
        <taxon>Sorghum</taxon>
    </lineage>
</organism>
<dbReference type="AlphaFoldDB" id="A0A921U3K0"/>
<evidence type="ECO:0000256" key="1">
    <source>
        <dbReference type="SAM" id="Phobius"/>
    </source>
</evidence>
<evidence type="ECO:0000313" key="2">
    <source>
        <dbReference type="EMBL" id="KAG0516670.1"/>
    </source>
</evidence>
<dbReference type="PROSITE" id="PS51257">
    <property type="entry name" value="PROKAR_LIPOPROTEIN"/>
    <property type="match status" value="1"/>
</dbReference>
<accession>A0A921U3K0</accession>
<evidence type="ECO:0000313" key="3">
    <source>
        <dbReference type="Proteomes" id="UP000807115"/>
    </source>
</evidence>
<proteinExistence type="predicted"/>
<feature type="transmembrane region" description="Helical" evidence="1">
    <location>
        <begin position="31"/>
        <end position="56"/>
    </location>
</feature>
<comment type="caution">
    <text evidence="2">The sequence shown here is derived from an EMBL/GenBank/DDBJ whole genome shotgun (WGS) entry which is preliminary data.</text>
</comment>
<keyword evidence="1" id="KW-0812">Transmembrane</keyword>
<reference evidence="2" key="2">
    <citation type="submission" date="2020-10" db="EMBL/GenBank/DDBJ databases">
        <authorList>
            <person name="Cooper E.A."/>
            <person name="Brenton Z.W."/>
            <person name="Flinn B.S."/>
            <person name="Jenkins J."/>
            <person name="Shu S."/>
            <person name="Flowers D."/>
            <person name="Luo F."/>
            <person name="Wang Y."/>
            <person name="Xia P."/>
            <person name="Barry K."/>
            <person name="Daum C."/>
            <person name="Lipzen A."/>
            <person name="Yoshinaga Y."/>
            <person name="Schmutz J."/>
            <person name="Saski C."/>
            <person name="Vermerris W."/>
            <person name="Kresovich S."/>
        </authorList>
    </citation>
    <scope>NUCLEOTIDE SEQUENCE</scope>
</reference>
<dbReference type="Proteomes" id="UP000807115">
    <property type="component" value="Chromosome 9"/>
</dbReference>
<feature type="transmembrane region" description="Helical" evidence="1">
    <location>
        <begin position="7"/>
        <end position="25"/>
    </location>
</feature>